<dbReference type="AlphaFoldDB" id="A0A0E9WPW9"/>
<organism evidence="1">
    <name type="scientific">Anguilla anguilla</name>
    <name type="common">European freshwater eel</name>
    <name type="synonym">Muraena anguilla</name>
    <dbReference type="NCBI Taxonomy" id="7936"/>
    <lineage>
        <taxon>Eukaryota</taxon>
        <taxon>Metazoa</taxon>
        <taxon>Chordata</taxon>
        <taxon>Craniata</taxon>
        <taxon>Vertebrata</taxon>
        <taxon>Euteleostomi</taxon>
        <taxon>Actinopterygii</taxon>
        <taxon>Neopterygii</taxon>
        <taxon>Teleostei</taxon>
        <taxon>Anguilliformes</taxon>
        <taxon>Anguillidae</taxon>
        <taxon>Anguilla</taxon>
    </lineage>
</organism>
<evidence type="ECO:0000313" key="1">
    <source>
        <dbReference type="EMBL" id="JAH91513.1"/>
    </source>
</evidence>
<reference evidence="1" key="1">
    <citation type="submission" date="2014-11" db="EMBL/GenBank/DDBJ databases">
        <authorList>
            <person name="Amaro Gonzalez C."/>
        </authorList>
    </citation>
    <scope>NUCLEOTIDE SEQUENCE</scope>
</reference>
<accession>A0A0E9WPW9</accession>
<name>A0A0E9WPW9_ANGAN</name>
<dbReference type="EMBL" id="GBXM01017064">
    <property type="protein sequence ID" value="JAH91513.1"/>
    <property type="molecule type" value="Transcribed_RNA"/>
</dbReference>
<sequence length="57" mass="6833">MFSKQEKSVMNHSDIRQKKTFFCKKLALHRSKEQSCLDYRANTFPVLYGLDSWKKAY</sequence>
<reference evidence="1" key="2">
    <citation type="journal article" date="2015" name="Fish Shellfish Immunol.">
        <title>Early steps in the European eel (Anguilla anguilla)-Vibrio vulnificus interaction in the gills: Role of the RtxA13 toxin.</title>
        <authorList>
            <person name="Callol A."/>
            <person name="Pajuelo D."/>
            <person name="Ebbesson L."/>
            <person name="Teles M."/>
            <person name="MacKenzie S."/>
            <person name="Amaro C."/>
        </authorList>
    </citation>
    <scope>NUCLEOTIDE SEQUENCE</scope>
</reference>
<proteinExistence type="predicted"/>
<protein>
    <submittedName>
        <fullName evidence="1">Uncharacterized protein</fullName>
    </submittedName>
</protein>